<reference evidence="2" key="1">
    <citation type="journal article" date="2014" name="Front. Microbiol.">
        <title>High frequency of phylogenetically diverse reductive dehalogenase-homologous genes in deep subseafloor sedimentary metagenomes.</title>
        <authorList>
            <person name="Kawai M."/>
            <person name="Futagami T."/>
            <person name="Toyoda A."/>
            <person name="Takaki Y."/>
            <person name="Nishi S."/>
            <person name="Hori S."/>
            <person name="Arai W."/>
            <person name="Tsubouchi T."/>
            <person name="Morono Y."/>
            <person name="Uchiyama I."/>
            <person name="Ito T."/>
            <person name="Fujiyama A."/>
            <person name="Inagaki F."/>
            <person name="Takami H."/>
        </authorList>
    </citation>
    <scope>NUCLEOTIDE SEQUENCE</scope>
    <source>
        <strain evidence="2">Expedition CK06-06</strain>
    </source>
</reference>
<proteinExistence type="predicted"/>
<evidence type="ECO:0000259" key="1">
    <source>
        <dbReference type="PROSITE" id="PS50022"/>
    </source>
</evidence>
<dbReference type="InterPro" id="IPR008979">
    <property type="entry name" value="Galactose-bd-like_sf"/>
</dbReference>
<feature type="domain" description="F5/8 type C" evidence="1">
    <location>
        <begin position="1"/>
        <end position="139"/>
    </location>
</feature>
<accession>X0XN66</accession>
<feature type="non-terminal residue" evidence="2">
    <location>
        <position position="139"/>
    </location>
</feature>
<dbReference type="Pfam" id="PF00754">
    <property type="entry name" value="F5_F8_type_C"/>
    <property type="match status" value="1"/>
</dbReference>
<comment type="caution">
    <text evidence="2">The sequence shown here is derived from an EMBL/GenBank/DDBJ whole genome shotgun (WGS) entry which is preliminary data.</text>
</comment>
<protein>
    <recommendedName>
        <fullName evidence="1">F5/8 type C domain-containing protein</fullName>
    </recommendedName>
</protein>
<dbReference type="InterPro" id="IPR000421">
    <property type="entry name" value="FA58C"/>
</dbReference>
<dbReference type="EMBL" id="BARS01051359">
    <property type="protein sequence ID" value="GAG44625.1"/>
    <property type="molecule type" value="Genomic_DNA"/>
</dbReference>
<evidence type="ECO:0000313" key="2">
    <source>
        <dbReference type="EMBL" id="GAG44625.1"/>
    </source>
</evidence>
<dbReference type="PROSITE" id="PS50022">
    <property type="entry name" value="FA58C_3"/>
    <property type="match status" value="1"/>
</dbReference>
<gene>
    <name evidence="2" type="ORF">S01H1_76522</name>
</gene>
<organism evidence="2">
    <name type="scientific">marine sediment metagenome</name>
    <dbReference type="NCBI Taxonomy" id="412755"/>
    <lineage>
        <taxon>unclassified sequences</taxon>
        <taxon>metagenomes</taxon>
        <taxon>ecological metagenomes</taxon>
    </lineage>
</organism>
<dbReference type="SUPFAM" id="SSF49785">
    <property type="entry name" value="Galactose-binding domain-like"/>
    <property type="match status" value="1"/>
</dbReference>
<dbReference type="Gene3D" id="2.60.120.260">
    <property type="entry name" value="Galactose-binding domain-like"/>
    <property type="match status" value="1"/>
</dbReference>
<dbReference type="AlphaFoldDB" id="X0XN66"/>
<name>X0XN66_9ZZZZ</name>
<sequence>MAIWSTDKCTGGTASASSVYLSEAQYNADKAFDDNESTYWHANEGVPAWIKYDFGVSVTWDIEKLRIYPRFNAGHAYCNAFTLHGSNDDSDWDLLLSDTAADTDAWKDYIFSNSTAYRYYKLTATSSHIGTWVSFYEIE</sequence>